<evidence type="ECO:0000256" key="1">
    <source>
        <dbReference type="ARBA" id="ARBA00007913"/>
    </source>
</evidence>
<evidence type="ECO:0000256" key="5">
    <source>
        <dbReference type="ARBA" id="ARBA00022840"/>
    </source>
</evidence>
<dbReference type="FunFam" id="3.40.50.300:FF:000326">
    <property type="entry name" value="P-loop containing nucleoside triphosphate hydrolase"/>
    <property type="match status" value="1"/>
</dbReference>
<dbReference type="PANTHER" id="PTHR43788:SF8">
    <property type="entry name" value="DNA-BINDING PROTEIN SMUBP-2"/>
    <property type="match status" value="1"/>
</dbReference>
<evidence type="ECO:0000256" key="4">
    <source>
        <dbReference type="ARBA" id="ARBA00022806"/>
    </source>
</evidence>
<keyword evidence="3" id="KW-0378">Hydrolase</keyword>
<keyword evidence="5" id="KW-0067">ATP-binding</keyword>
<evidence type="ECO:0000256" key="6">
    <source>
        <dbReference type="SAM" id="Coils"/>
    </source>
</evidence>
<dbReference type="InterPro" id="IPR050534">
    <property type="entry name" value="Coronavir_polyprotein_1ab"/>
</dbReference>
<keyword evidence="4" id="KW-0347">Helicase</keyword>
<comment type="similarity">
    <text evidence="1">Belongs to the DNA2/NAM7 helicase family.</text>
</comment>
<evidence type="ECO:0000256" key="3">
    <source>
        <dbReference type="ARBA" id="ARBA00022801"/>
    </source>
</evidence>
<feature type="domain" description="DNA2/NAM7 helicase-like C-terminal" evidence="8">
    <location>
        <begin position="414"/>
        <end position="605"/>
    </location>
</feature>
<name>A0A2N0B948_9LEPT</name>
<evidence type="ECO:0000313" key="11">
    <source>
        <dbReference type="Proteomes" id="UP000232122"/>
    </source>
</evidence>
<dbReference type="SUPFAM" id="SSF52540">
    <property type="entry name" value="P-loop containing nucleoside triphosphate hydrolases"/>
    <property type="match status" value="1"/>
</dbReference>
<protein>
    <submittedName>
        <fullName evidence="9">AAA domain-containing protein</fullName>
    </submittedName>
    <submittedName>
        <fullName evidence="10">AAA family ATPase</fullName>
    </submittedName>
</protein>
<dbReference type="Pfam" id="PF13087">
    <property type="entry name" value="AAA_12"/>
    <property type="match status" value="1"/>
</dbReference>
<comment type="caution">
    <text evidence="10">The sequence shown here is derived from an EMBL/GenBank/DDBJ whole genome shotgun (WGS) entry which is preliminary data.</text>
</comment>
<dbReference type="EMBL" id="NPEF02000004">
    <property type="protein sequence ID" value="MDV6234978.1"/>
    <property type="molecule type" value="Genomic_DNA"/>
</dbReference>
<dbReference type="InterPro" id="IPR027417">
    <property type="entry name" value="P-loop_NTPase"/>
</dbReference>
<dbReference type="InterPro" id="IPR041677">
    <property type="entry name" value="DNA2/NAM7_AAA_11"/>
</dbReference>
<dbReference type="GO" id="GO:0005524">
    <property type="term" value="F:ATP binding"/>
    <property type="evidence" value="ECO:0007669"/>
    <property type="project" value="UniProtKB-KW"/>
</dbReference>
<dbReference type="Gene3D" id="3.40.50.300">
    <property type="entry name" value="P-loop containing nucleotide triphosphate hydrolases"/>
    <property type="match status" value="2"/>
</dbReference>
<dbReference type="InterPro" id="IPR047187">
    <property type="entry name" value="SF1_C_Upf1"/>
</dbReference>
<dbReference type="OrthoDB" id="9757917at2"/>
<accession>A0A2N0B948</accession>
<keyword evidence="6" id="KW-0175">Coiled coil</keyword>
<dbReference type="CDD" id="cd18808">
    <property type="entry name" value="SF1_C_Upf1"/>
    <property type="match status" value="1"/>
</dbReference>
<dbReference type="Gene3D" id="2.40.30.270">
    <property type="match status" value="1"/>
</dbReference>
<dbReference type="EMBL" id="NPEF01000084">
    <property type="protein sequence ID" value="PJZ93074.1"/>
    <property type="molecule type" value="Genomic_DNA"/>
</dbReference>
<dbReference type="PANTHER" id="PTHR43788">
    <property type="entry name" value="DNA2/NAM7 HELICASE FAMILY MEMBER"/>
    <property type="match status" value="1"/>
</dbReference>
<gene>
    <name evidence="9" type="ORF">CH379_004970</name>
    <name evidence="10" type="ORF">CH379_09735</name>
</gene>
<reference evidence="9 11" key="2">
    <citation type="journal article" date="2018" name="Microb. Genom.">
        <title>Deciphering the unexplored Leptospira diversity from soils uncovers genomic evolution to virulence.</title>
        <authorList>
            <person name="Thibeaux R."/>
            <person name="Iraola G."/>
            <person name="Ferres I."/>
            <person name="Bierque E."/>
            <person name="Girault D."/>
            <person name="Soupe-Gilbert M.E."/>
            <person name="Picardeau M."/>
            <person name="Goarant C."/>
        </authorList>
    </citation>
    <scope>NUCLEOTIDE SEQUENCE [LARGE SCALE GENOMIC DNA]</scope>
    <source>
        <strain evidence="9 11">ATI7-C-A5</strain>
    </source>
</reference>
<evidence type="ECO:0000259" key="8">
    <source>
        <dbReference type="Pfam" id="PF13087"/>
    </source>
</evidence>
<dbReference type="Pfam" id="PF13086">
    <property type="entry name" value="AAA_11"/>
    <property type="match status" value="1"/>
</dbReference>
<dbReference type="GO" id="GO:0043139">
    <property type="term" value="F:5'-3' DNA helicase activity"/>
    <property type="evidence" value="ECO:0007669"/>
    <property type="project" value="TreeGrafter"/>
</dbReference>
<sequence>MKERDFSDSLEELDFVRVSLEREKKEEESLFSKDWLSRPLQDRIKLGISVYPLVYEEQSVGRDGNWTVTFRLSGSKEIPSKFQSGVPVRIGKEEERVRGVLISVHAETVRVALEEVPEWCEEGKCHFDLLPDETSYQEMFRALETVKEAKKGTRLYHLRETLLGYKRPDPIPARESDIARVRGRIGGVLNESQRNAVIQSVFCEDAAVIHGPPGTGKTTTLTEIIIQLVKEERRILVSAPTHAACDLLVESVSAKGIPALRLGHPARISEAVSHSTLDYKLFHHPDGKLLNEYRKEVVELNRQARKYKRNFGAAEREERKNLHQEVKELKKTIRSLENGLVESLLSSHPVIVSTPVASAKSLLSGKNFDVCVLDEGSQGLEPAFWIPISKADRVILAGDHKQLPPTLFSERNVLETTLFEKAATRMKDSGHVFLLDTQYRMKDEIAEFSSREFYEGKLVSGRPASERNSSFPEGFPFSGAFQWIDTSGTDTEEIAVEESLTNPFEADLQIRLCGLLTESGWKEEEITILSPYRAQVRLLDERLQENGLRNVSVSTIDSFQGRENRCILLGFVRSNSEGKSGFLKESRRINVGMTRARDLLLCIGDGSTLSEDAFLSKLIRFAEEKDRFRTAWEFL</sequence>
<evidence type="ECO:0000313" key="10">
    <source>
        <dbReference type="EMBL" id="PJZ93074.1"/>
    </source>
</evidence>
<dbReference type="InterPro" id="IPR041679">
    <property type="entry name" value="DNA2/NAM7-like_C"/>
</dbReference>
<reference evidence="9" key="3">
    <citation type="submission" date="2023-10" db="EMBL/GenBank/DDBJ databases">
        <authorList>
            <person name="Picardeau M."/>
            <person name="Thibeaux R."/>
        </authorList>
    </citation>
    <scope>NUCLEOTIDE SEQUENCE</scope>
    <source>
        <strain evidence="9">ATI7-C-A5</strain>
    </source>
</reference>
<evidence type="ECO:0000259" key="7">
    <source>
        <dbReference type="Pfam" id="PF13086"/>
    </source>
</evidence>
<proteinExistence type="inferred from homology"/>
<dbReference type="GO" id="GO:0016787">
    <property type="term" value="F:hydrolase activity"/>
    <property type="evidence" value="ECO:0007669"/>
    <property type="project" value="UniProtKB-KW"/>
</dbReference>
<feature type="coiled-coil region" evidence="6">
    <location>
        <begin position="290"/>
        <end position="339"/>
    </location>
</feature>
<evidence type="ECO:0000256" key="2">
    <source>
        <dbReference type="ARBA" id="ARBA00022741"/>
    </source>
</evidence>
<organism evidence="10">
    <name type="scientific">Leptospira ellisii</name>
    <dbReference type="NCBI Taxonomy" id="2023197"/>
    <lineage>
        <taxon>Bacteria</taxon>
        <taxon>Pseudomonadati</taxon>
        <taxon>Spirochaetota</taxon>
        <taxon>Spirochaetia</taxon>
        <taxon>Leptospirales</taxon>
        <taxon>Leptospiraceae</taxon>
        <taxon>Leptospira</taxon>
    </lineage>
</organism>
<dbReference type="AlphaFoldDB" id="A0A2N0B948"/>
<feature type="domain" description="DNA2/NAM7 helicase helicase" evidence="7">
    <location>
        <begin position="189"/>
        <end position="410"/>
    </location>
</feature>
<reference evidence="10" key="1">
    <citation type="submission" date="2017-07" db="EMBL/GenBank/DDBJ databases">
        <title>Leptospira spp. isolated from tropical soils.</title>
        <authorList>
            <person name="Thibeaux R."/>
            <person name="Iraola G."/>
            <person name="Ferres I."/>
            <person name="Bierque E."/>
            <person name="Girault D."/>
            <person name="Soupe-Gilbert M.-E."/>
            <person name="Picardeau M."/>
            <person name="Goarant C."/>
        </authorList>
    </citation>
    <scope>NUCLEOTIDE SEQUENCE [LARGE SCALE GENOMIC DNA]</scope>
    <source>
        <strain evidence="10">ATI7-C-A5</strain>
    </source>
</reference>
<dbReference type="RefSeq" id="WP_100765043.1">
    <property type="nucleotide sequence ID" value="NZ_NPEF02000004.1"/>
</dbReference>
<evidence type="ECO:0000313" key="9">
    <source>
        <dbReference type="EMBL" id="MDV6234978.1"/>
    </source>
</evidence>
<keyword evidence="11" id="KW-1185">Reference proteome</keyword>
<keyword evidence="2" id="KW-0547">Nucleotide-binding</keyword>
<dbReference type="Proteomes" id="UP000232122">
    <property type="component" value="Unassembled WGS sequence"/>
</dbReference>
<dbReference type="GO" id="GO:0005694">
    <property type="term" value="C:chromosome"/>
    <property type="evidence" value="ECO:0007669"/>
    <property type="project" value="UniProtKB-ARBA"/>
</dbReference>